<keyword evidence="3" id="KW-1185">Reference proteome</keyword>
<feature type="region of interest" description="Disordered" evidence="1">
    <location>
        <begin position="836"/>
        <end position="937"/>
    </location>
</feature>
<dbReference type="EMBL" id="AFRT01003272">
    <property type="protein sequence ID" value="ELU36545.1"/>
    <property type="molecule type" value="Genomic_DNA"/>
</dbReference>
<dbReference type="AlphaFoldDB" id="L8WEZ8"/>
<feature type="compositionally biased region" description="Low complexity" evidence="1">
    <location>
        <begin position="493"/>
        <end position="506"/>
    </location>
</feature>
<gene>
    <name evidence="2" type="ORF">AG1IA_09432</name>
</gene>
<feature type="region of interest" description="Disordered" evidence="1">
    <location>
        <begin position="308"/>
        <end position="677"/>
    </location>
</feature>
<comment type="caution">
    <text evidence="2">The sequence shown here is derived from an EMBL/GenBank/DDBJ whole genome shotgun (WGS) entry which is preliminary data.</text>
</comment>
<dbReference type="OrthoDB" id="1667110at2759"/>
<feature type="compositionally biased region" description="Basic residues" evidence="1">
    <location>
        <begin position="235"/>
        <end position="252"/>
    </location>
</feature>
<feature type="compositionally biased region" description="Acidic residues" evidence="1">
    <location>
        <begin position="308"/>
        <end position="319"/>
    </location>
</feature>
<feature type="region of interest" description="Disordered" evidence="1">
    <location>
        <begin position="700"/>
        <end position="760"/>
    </location>
</feature>
<feature type="compositionally biased region" description="Polar residues" evidence="1">
    <location>
        <begin position="700"/>
        <end position="711"/>
    </location>
</feature>
<feature type="compositionally biased region" description="Basic and acidic residues" evidence="1">
    <location>
        <begin position="596"/>
        <end position="606"/>
    </location>
</feature>
<sequence>MWVRYPCRSARVFLKKFLQTDAISYFGKSRLPALNTAPITSRCIARPTRTPPLVKLEESATDAENLLHLGHDVSEADVELLLNFRRDGAQGMCWLLVAPSSSGLNATHICITRVYLGASQHRNGRHVYAHDYAPFCHCSRPSHPPPLPRTPSRSDSKSSVMAVLVSSHKPQLTLERNLDRETKSMSISAEPESALPSPSLAPIPAALPTSTPTPTQTIPVSTSRSRVNSAFKPPKVGKGRGRVSKGPKKRQGKGWIIESCTTSGAPSEADPGSDSDQIASNLATQTPQIDDSRKPIILKQLHEIFDGDSDLTDLDDLDDASSSSSGEEETQEYDPGLAGLPPVPASSDSEYAPRHELLSRSDGVAKRARRTSRASLDYGAFQSSARPSVRLATRTPTVSTQKRDGRVKKTKTADQESASQRNRRAPKDAVSPFASGSRSVKPSARGKAKSKPASSSGSSVSLGEWHEDKPVEMRTTLLKRTFKGKGKTKEDSGTSTLTELTESSPSLGGGKSLLGSSPIRRMKDLMMSDAANLSARSDGGVTHVSGSVGEQNDDSGEEERLRRVRKFQGADVDQGSDSDQGELDQVQVRDFVYEGPTKRRMSEPGRGRGQSGGPLRRSSSPIKPSSSIKPSRRRTSVEVVIPSKPKRRRSSFPEPNRNTSPSRARLVKAVVAGSSSTKPQQVYVLLPEPVNVWTSALAQHTSEESSVTPSEDYSMEGSNLEDALSNGVTAESRSEQSEEPPLKRAKSSTSGSTDVRQAKGKGRATGCELVLVVARVYPGDVEGANQGWSLVYQSPRNMTAQRVSMKMRICCPLLKRADLPVVAGQEKWPNVSLSADADSSLGIRPKRQAKPTTRALESAQQEEDEWGKGGRIMGTMKRSPGARASKLVVHVEKTRPASEEWSAKESRSTGKRAVAASEEPRPAKRSRKSQAGASSSHALVELHRGDYILRPQNRRCWNYNFDQDIIPRCVACKKKKFGDTCRFINVRWFQFKAPTSDPVGAKFQSPHEEDNQEKEEPAYHLPYTWNITPEIEQVEPRNRPCALPCAEGRVGPRQ</sequence>
<organism evidence="2 3">
    <name type="scientific">Thanatephorus cucumeris (strain AG1-IA)</name>
    <name type="common">Rice sheath blight fungus</name>
    <name type="synonym">Rhizoctonia solani</name>
    <dbReference type="NCBI Taxonomy" id="983506"/>
    <lineage>
        <taxon>Eukaryota</taxon>
        <taxon>Fungi</taxon>
        <taxon>Dikarya</taxon>
        <taxon>Basidiomycota</taxon>
        <taxon>Agaricomycotina</taxon>
        <taxon>Agaricomycetes</taxon>
        <taxon>Cantharellales</taxon>
        <taxon>Ceratobasidiaceae</taxon>
        <taxon>Rhizoctonia</taxon>
        <taxon>Rhizoctonia solani AG-1</taxon>
    </lineage>
</organism>
<reference evidence="2 3" key="1">
    <citation type="journal article" date="2013" name="Nat. Commun.">
        <title>The evolution and pathogenic mechanisms of the rice sheath blight pathogen.</title>
        <authorList>
            <person name="Zheng A."/>
            <person name="Lin R."/>
            <person name="Xu L."/>
            <person name="Qin P."/>
            <person name="Tang C."/>
            <person name="Ai P."/>
            <person name="Zhang D."/>
            <person name="Liu Y."/>
            <person name="Sun Z."/>
            <person name="Feng H."/>
            <person name="Wang Y."/>
            <person name="Chen Y."/>
            <person name="Liang X."/>
            <person name="Fu R."/>
            <person name="Li Q."/>
            <person name="Zhang J."/>
            <person name="Yu X."/>
            <person name="Xie Z."/>
            <person name="Ding L."/>
            <person name="Guan P."/>
            <person name="Tang J."/>
            <person name="Liang Y."/>
            <person name="Wang S."/>
            <person name="Deng Q."/>
            <person name="Li S."/>
            <person name="Zhu J."/>
            <person name="Wang L."/>
            <person name="Liu H."/>
            <person name="Li P."/>
        </authorList>
    </citation>
    <scope>NUCLEOTIDE SEQUENCE [LARGE SCALE GENOMIC DNA]</scope>
    <source>
        <strain evidence="3">AG-1 IA</strain>
    </source>
</reference>
<name>L8WEZ8_THACA</name>
<feature type="compositionally biased region" description="Basic and acidic residues" evidence="1">
    <location>
        <begin position="889"/>
        <end position="908"/>
    </location>
</feature>
<feature type="compositionally biased region" description="Low complexity" evidence="1">
    <location>
        <begin position="186"/>
        <end position="223"/>
    </location>
</feature>
<evidence type="ECO:0000313" key="3">
    <source>
        <dbReference type="Proteomes" id="UP000011668"/>
    </source>
</evidence>
<evidence type="ECO:0000313" key="2">
    <source>
        <dbReference type="EMBL" id="ELU36545.1"/>
    </source>
</evidence>
<feature type="compositionally biased region" description="Basic and acidic residues" evidence="1">
    <location>
        <begin position="351"/>
        <end position="365"/>
    </location>
</feature>
<feature type="compositionally biased region" description="Basic and acidic residues" evidence="1">
    <location>
        <begin position="732"/>
        <end position="742"/>
    </location>
</feature>
<dbReference type="HOGENOM" id="CLU_290384_0_0_1"/>
<accession>L8WEZ8</accession>
<protein>
    <submittedName>
        <fullName evidence="2">Uncharacterized protein</fullName>
    </submittedName>
</protein>
<proteinExistence type="predicted"/>
<feature type="compositionally biased region" description="Low complexity" evidence="1">
    <location>
        <begin position="451"/>
        <end position="463"/>
    </location>
</feature>
<dbReference type="Proteomes" id="UP000011668">
    <property type="component" value="Unassembled WGS sequence"/>
</dbReference>
<evidence type="ECO:0000256" key="1">
    <source>
        <dbReference type="SAM" id="MobiDB-lite"/>
    </source>
</evidence>
<feature type="region of interest" description="Disordered" evidence="1">
    <location>
        <begin position="143"/>
        <end position="278"/>
    </location>
</feature>
<feature type="compositionally biased region" description="Low complexity" evidence="1">
    <location>
        <begin position="616"/>
        <end position="629"/>
    </location>
</feature>